<dbReference type="PANTHER" id="PTHR32294">
    <property type="entry name" value="DNA POLYMERASE III SUBUNIT ALPHA"/>
    <property type="match status" value="1"/>
</dbReference>
<dbReference type="EC" id="2.7.7.7" evidence="2"/>
<feature type="region of interest" description="Disordered" evidence="11">
    <location>
        <begin position="1469"/>
        <end position="1510"/>
    </location>
</feature>
<dbReference type="GO" id="GO:0003676">
    <property type="term" value="F:nucleic acid binding"/>
    <property type="evidence" value="ECO:0007669"/>
    <property type="project" value="InterPro"/>
</dbReference>
<dbReference type="SUPFAM" id="SSF51294">
    <property type="entry name" value="Hedgehog/intein (Hint) domain"/>
    <property type="match status" value="1"/>
</dbReference>
<evidence type="ECO:0000256" key="4">
    <source>
        <dbReference type="ARBA" id="ARBA00022679"/>
    </source>
</evidence>
<feature type="compositionally biased region" description="Low complexity" evidence="11">
    <location>
        <begin position="1528"/>
        <end position="1552"/>
    </location>
</feature>
<dbReference type="FunCoup" id="A0A2S8SWN2">
    <property type="interactions" value="344"/>
</dbReference>
<keyword evidence="6" id="KW-0235">DNA replication</keyword>
<dbReference type="NCBIfam" id="NF004226">
    <property type="entry name" value="PRK05673.1"/>
    <property type="match status" value="1"/>
</dbReference>
<dbReference type="InParanoid" id="A0A2S8SWN2"/>
<dbReference type="InterPro" id="IPR036844">
    <property type="entry name" value="Hint_dom_sf"/>
</dbReference>
<evidence type="ECO:0000256" key="1">
    <source>
        <dbReference type="ARBA" id="ARBA00004496"/>
    </source>
</evidence>
<dbReference type="InterPro" id="IPR003586">
    <property type="entry name" value="Hint_dom_C"/>
</dbReference>
<dbReference type="Gene3D" id="1.10.150.870">
    <property type="match status" value="1"/>
</dbReference>
<feature type="domain" description="DOD-type homing endonuclease" evidence="12">
    <location>
        <begin position="239"/>
        <end position="380"/>
    </location>
</feature>
<dbReference type="SUPFAM" id="SSF89550">
    <property type="entry name" value="PHP domain-like"/>
    <property type="match status" value="1"/>
</dbReference>
<dbReference type="Pfam" id="PF02811">
    <property type="entry name" value="PHP"/>
    <property type="match status" value="2"/>
</dbReference>
<evidence type="ECO:0000313" key="14">
    <source>
        <dbReference type="Proteomes" id="UP000237684"/>
    </source>
</evidence>
<proteinExistence type="predicted"/>
<dbReference type="Gene3D" id="2.170.16.10">
    <property type="entry name" value="Hedgehog/Intein (Hint) domain"/>
    <property type="match status" value="1"/>
</dbReference>
<dbReference type="GO" id="GO:0008408">
    <property type="term" value="F:3'-5' exonuclease activity"/>
    <property type="evidence" value="ECO:0007669"/>
    <property type="project" value="InterPro"/>
</dbReference>
<evidence type="ECO:0000256" key="11">
    <source>
        <dbReference type="SAM" id="MobiDB-lite"/>
    </source>
</evidence>
<dbReference type="InterPro" id="IPR003587">
    <property type="entry name" value="Hint_dom_N"/>
</dbReference>
<keyword evidence="7" id="KW-0068">Autocatalytic cleavage</keyword>
<organism evidence="13 14">
    <name type="scientific">Abditibacterium utsteinense</name>
    <dbReference type="NCBI Taxonomy" id="1960156"/>
    <lineage>
        <taxon>Bacteria</taxon>
        <taxon>Pseudomonadati</taxon>
        <taxon>Abditibacteriota</taxon>
        <taxon>Abditibacteriia</taxon>
        <taxon>Abditibacteriales</taxon>
        <taxon>Abditibacteriaceae</taxon>
        <taxon>Abditibacterium</taxon>
    </lineage>
</organism>
<feature type="compositionally biased region" description="Low complexity" evidence="11">
    <location>
        <begin position="1501"/>
        <end position="1510"/>
    </location>
</feature>
<evidence type="ECO:0000256" key="5">
    <source>
        <dbReference type="ARBA" id="ARBA00022695"/>
    </source>
</evidence>
<dbReference type="Gene3D" id="3.10.28.10">
    <property type="entry name" value="Homing endonucleases"/>
    <property type="match status" value="1"/>
</dbReference>
<reference evidence="13 14" key="1">
    <citation type="journal article" date="2018" name="Syst. Appl. Microbiol.">
        <title>Abditibacterium utsteinense sp. nov., the first cultivated member of candidate phylum FBP, isolated from ice-free Antarctic soil samples.</title>
        <authorList>
            <person name="Tahon G."/>
            <person name="Tytgat B."/>
            <person name="Lebbe L."/>
            <person name="Carlier A."/>
            <person name="Willems A."/>
        </authorList>
    </citation>
    <scope>NUCLEOTIDE SEQUENCE [LARGE SCALE GENOMIC DNA]</scope>
    <source>
        <strain evidence="13 14">LMG 29911</strain>
    </source>
</reference>
<dbReference type="Proteomes" id="UP000237684">
    <property type="component" value="Unassembled WGS sequence"/>
</dbReference>
<evidence type="ECO:0000259" key="12">
    <source>
        <dbReference type="PROSITE" id="PS50819"/>
    </source>
</evidence>
<dbReference type="SMART" id="SM00306">
    <property type="entry name" value="HintN"/>
    <property type="match status" value="1"/>
</dbReference>
<name>A0A2S8SWN2_9BACT</name>
<dbReference type="Pfam" id="PF07733">
    <property type="entry name" value="DNA_pol3_alpha"/>
    <property type="match status" value="1"/>
</dbReference>
<dbReference type="PROSITE" id="PS50818">
    <property type="entry name" value="INTEIN_C_TER"/>
    <property type="match status" value="1"/>
</dbReference>
<dbReference type="OrthoDB" id="9803237at2"/>
<dbReference type="NCBIfam" id="TIGR01443">
    <property type="entry name" value="intein_Cterm"/>
    <property type="match status" value="1"/>
</dbReference>
<dbReference type="SUPFAM" id="SSF160975">
    <property type="entry name" value="AF1531-like"/>
    <property type="match status" value="1"/>
</dbReference>
<dbReference type="CDD" id="cd00081">
    <property type="entry name" value="Hint"/>
    <property type="match status" value="1"/>
</dbReference>
<dbReference type="NCBIfam" id="TIGR00594">
    <property type="entry name" value="polc"/>
    <property type="match status" value="1"/>
</dbReference>
<evidence type="ECO:0000256" key="8">
    <source>
        <dbReference type="ARBA" id="ARBA00022932"/>
    </source>
</evidence>
<dbReference type="EMBL" id="NIGF01000002">
    <property type="protein sequence ID" value="PQV65184.1"/>
    <property type="molecule type" value="Genomic_DNA"/>
</dbReference>
<dbReference type="InterPro" id="IPR004805">
    <property type="entry name" value="DnaE2/DnaE/PolC"/>
</dbReference>
<keyword evidence="4" id="KW-0808">Transferase</keyword>
<evidence type="ECO:0000256" key="10">
    <source>
        <dbReference type="ARBA" id="ARBA00049244"/>
    </source>
</evidence>
<dbReference type="CDD" id="cd04485">
    <property type="entry name" value="DnaE_OBF"/>
    <property type="match status" value="1"/>
</dbReference>
<dbReference type="InterPro" id="IPR029460">
    <property type="entry name" value="DNAPol_HHH"/>
</dbReference>
<dbReference type="InterPro" id="IPR016195">
    <property type="entry name" value="Pol/histidinol_Pase-like"/>
</dbReference>
<dbReference type="InterPro" id="IPR004042">
    <property type="entry name" value="Intein_endonuc_central"/>
</dbReference>
<keyword evidence="8 13" id="KW-0239">DNA-directed DNA polymerase</keyword>
<evidence type="ECO:0000256" key="6">
    <source>
        <dbReference type="ARBA" id="ARBA00022705"/>
    </source>
</evidence>
<evidence type="ECO:0000313" key="13">
    <source>
        <dbReference type="EMBL" id="PQV65184.1"/>
    </source>
</evidence>
<dbReference type="InterPro" id="IPR027434">
    <property type="entry name" value="Homing_endonucl"/>
</dbReference>
<feature type="region of interest" description="Disordered" evidence="11">
    <location>
        <begin position="1523"/>
        <end position="1586"/>
    </location>
</feature>
<gene>
    <name evidence="13" type="ORF">B1R32_102192</name>
</gene>
<comment type="caution">
    <text evidence="13">The sequence shown here is derived from an EMBL/GenBank/DDBJ whole genome shotgun (WGS) entry which is preliminary data.</text>
</comment>
<evidence type="ECO:0000256" key="2">
    <source>
        <dbReference type="ARBA" id="ARBA00012417"/>
    </source>
</evidence>
<comment type="subcellular location">
    <subcellularLocation>
        <location evidence="1">Cytoplasm</location>
    </subcellularLocation>
</comment>
<dbReference type="GO" id="GO:0005737">
    <property type="term" value="C:cytoplasm"/>
    <property type="evidence" value="ECO:0007669"/>
    <property type="project" value="UniProtKB-SubCell"/>
</dbReference>
<evidence type="ECO:0000256" key="3">
    <source>
        <dbReference type="ARBA" id="ARBA00019114"/>
    </source>
</evidence>
<dbReference type="SUPFAM" id="SSF55608">
    <property type="entry name" value="Homing endonucleases"/>
    <property type="match status" value="1"/>
</dbReference>
<protein>
    <recommendedName>
        <fullName evidence="3">DNA polymerase III subunit alpha</fullName>
        <ecNumber evidence="2">2.7.7.7</ecNumber>
    </recommendedName>
</protein>
<dbReference type="GO" id="GO:0004519">
    <property type="term" value="F:endonuclease activity"/>
    <property type="evidence" value="ECO:0007669"/>
    <property type="project" value="InterPro"/>
</dbReference>
<keyword evidence="5" id="KW-0548">Nucleotidyltransferase</keyword>
<keyword evidence="14" id="KW-1185">Reference proteome</keyword>
<dbReference type="Pfam" id="PF17657">
    <property type="entry name" value="DNA_pol3_finger"/>
    <property type="match status" value="1"/>
</dbReference>
<dbReference type="Pfam" id="PF14579">
    <property type="entry name" value="HHH_6"/>
    <property type="match status" value="1"/>
</dbReference>
<dbReference type="InterPro" id="IPR040982">
    <property type="entry name" value="DNA_pol3_finger"/>
</dbReference>
<feature type="compositionally biased region" description="Low complexity" evidence="11">
    <location>
        <begin position="1561"/>
        <end position="1573"/>
    </location>
</feature>
<sequence length="1671" mass="184442">MSKCPCGFCHLHVHSEYSLLDGANRVKDMAKRAAELEMPALAITDHGVMYGAIDHYLACKAVGIKPIIGCCLPGQLIYTATGVKPIDEIEVGEMVLTHQGRFRPVTRTMTRQYSGPLFGIRAANSNIVWLTNEHPVLVSDRAQTKFDWVRADELAARSGRAAQGRRGAKNWKSSAVFPRLRHEKMQISTRVSLIQALDSEIYEARQGCIFKKKVFNKYDREIQFSIPTEIDATPELADFLGLFVAEGSFQRDKLGRATVAVWSFGLARDRALALRVVQFLQNTLGLKCDWREREDKALLEILCHSTVLARVLENWCGAGAHHKRIPAFIFGWNDTNIHAFLGGLADGDARIDAKTGAVNLKMVARDVVYGARLLLARLGMAGKAAPCSHNGHDAYFLSWSPNAAYRRHGTDEKYLHLPIKEVQTRHYDGPVFNIEVAQDHSYVTDIVLHNCEAYVAPRTHKDKDSQKDTQKETRHLTLWAKNKVGYQNLVKLTTRAHLDGFYYKPRVDHELLAEYSEGIICGSACLGGEIPQLIMAKKLDEARARAEKYRDIFGKENFFLELMDHDLHGQDEVNNRLIDIHHQTGIPLICSNDAHYLTSKDEEMHKILVAIGTNSQIDSMALHYGPNFYLKSQDEMWDKFKHVPSALENTLLIADMVDLELDLKTTHFPNYDVPSGHDKTSFLRQMCKDRFDKRYPIGHQRRAEAQVRMEYELKVIIDKGYPGYFLVVQDFINWSKERGILVGCRGSAAGCLVSYVLGITNLDPLPYGLLFERFLNPERVSMPDIDVDFPDKRRDEVLKYITEKYGKEKVAQIITFGTLAARAAVRDTARATGLDLKLADQVSKLIPAIPGQPITIKRAIAEVKELGDLYSNDSTVTMLLDRAQKIEGMTRHASRHACGLVIGEERLDNLVPLEEKDGVIITQYHAKAVEKIGLVKMDMLGLQNNTVINDTLDLIKTRHGVEIDLENIDLTDKKVYDMMGRGDGIAVFQMEGVGMRNLLREMKPENMEHIIAQISLYRPGPMEEIPRYVAGRHGGKVTYPHPKMEPILKNTYGMLLYQEQVMQAAQELAGFTGGQADELRGAMAKKKADQMALLKPLFIEGCFKNKITKSDATDIFDKMETFAKYAFNKSHAAYYGLVSYWTGYLKVNYASEFMACKMTSLLGNKDKLLIIIDDCRKHQIEVLAPDVNESNHDFTVVGMGEKAPIRFGLQAIKGIGEGPVNAIIEARQSGGKFISLHDFCERVPLRGCNKSCIETLIKSGGFDSILPNRQSMIEGLDGAISSAQAAQADALSGQTNMFLDAAPEAGRPKTTGVLPDVEDAPSEKKLLWEKEYVGLYISDHPLNPLVDFLDANAVPLGKISDGGGFSDGARLTIGGLATKVQKRTDKNGRNWAIFSLEDLTGSMEVLAFAKTFEKCGSCVSEDAKLLVTGRLSADNRGARPQSGGEEEGEEQIRFKMMADDIEIISDEQVQAAESRPARPKTAPSENGNGSAVNGSNGNGTNGNAANGNGVKGHVLLDALSTKNEGSRNGHANGNGAQSNGSGFSFSRSSAPSVTLPPPDSAPSFASSGASSGGSEEEGPARIGYGFAPPVDAGDAVHVHVPAGAATREIINRLYNVCRRHPGATQLWLHVDNGEEMVQLKVSASYWVNADEGFCGDVATLLGGENVLVPEI</sequence>
<dbReference type="InterPro" id="IPR041931">
    <property type="entry name" value="DNA_pol3_alpha_thumb_dom"/>
</dbReference>
<dbReference type="InterPro" id="IPR004365">
    <property type="entry name" value="NA-bd_OB_tRNA"/>
</dbReference>
<dbReference type="InterPro" id="IPR004013">
    <property type="entry name" value="PHP_dom"/>
</dbReference>
<dbReference type="SMART" id="SM00481">
    <property type="entry name" value="POLIIIAc"/>
    <property type="match status" value="1"/>
</dbReference>
<feature type="compositionally biased region" description="Low complexity" evidence="11">
    <location>
        <begin position="1486"/>
        <end position="1495"/>
    </location>
</feature>
<dbReference type="InterPro" id="IPR030934">
    <property type="entry name" value="Intein_C"/>
</dbReference>
<dbReference type="Pfam" id="PF01336">
    <property type="entry name" value="tRNA_anti-codon"/>
    <property type="match status" value="1"/>
</dbReference>
<dbReference type="GO" id="GO:0006260">
    <property type="term" value="P:DNA replication"/>
    <property type="evidence" value="ECO:0007669"/>
    <property type="project" value="UniProtKB-KW"/>
</dbReference>
<evidence type="ECO:0000256" key="9">
    <source>
        <dbReference type="ARBA" id="ARBA00023000"/>
    </source>
</evidence>
<comment type="catalytic activity">
    <reaction evidence="10">
        <text>DNA(n) + a 2'-deoxyribonucleoside 5'-triphosphate = DNA(n+1) + diphosphate</text>
        <dbReference type="Rhea" id="RHEA:22508"/>
        <dbReference type="Rhea" id="RHEA-COMP:17339"/>
        <dbReference type="Rhea" id="RHEA-COMP:17340"/>
        <dbReference type="ChEBI" id="CHEBI:33019"/>
        <dbReference type="ChEBI" id="CHEBI:61560"/>
        <dbReference type="ChEBI" id="CHEBI:173112"/>
        <dbReference type="EC" id="2.7.7.7"/>
    </reaction>
</comment>
<dbReference type="InterPro" id="IPR011708">
    <property type="entry name" value="DNA_pol3_alpha_NTPase_dom"/>
</dbReference>
<dbReference type="InterPro" id="IPR003141">
    <property type="entry name" value="Pol/His_phosphatase_N"/>
</dbReference>
<dbReference type="GO" id="GO:0003887">
    <property type="term" value="F:DNA-directed DNA polymerase activity"/>
    <property type="evidence" value="ECO:0007669"/>
    <property type="project" value="UniProtKB-KW"/>
</dbReference>
<dbReference type="SMART" id="SM00305">
    <property type="entry name" value="HintC"/>
    <property type="match status" value="1"/>
</dbReference>
<accession>A0A2S8SWN2</accession>
<keyword evidence="9" id="KW-0651">Protein splicing</keyword>
<dbReference type="PANTHER" id="PTHR32294:SF0">
    <property type="entry name" value="DNA POLYMERASE III SUBUNIT ALPHA"/>
    <property type="match status" value="1"/>
</dbReference>
<dbReference type="Gene3D" id="1.10.10.1600">
    <property type="entry name" value="Bacterial DNA polymerase III alpha subunit, thumb domain"/>
    <property type="match status" value="1"/>
</dbReference>
<dbReference type="PROSITE" id="PS50819">
    <property type="entry name" value="INTEIN_ENDONUCLEASE"/>
    <property type="match status" value="1"/>
</dbReference>
<evidence type="ECO:0000256" key="7">
    <source>
        <dbReference type="ARBA" id="ARBA00022813"/>
    </source>
</evidence>
<dbReference type="Gene3D" id="3.20.20.140">
    <property type="entry name" value="Metal-dependent hydrolases"/>
    <property type="match status" value="2"/>
</dbReference>